<protein>
    <recommendedName>
        <fullName evidence="4">DUF998 domain-containing protein</fullName>
    </recommendedName>
</protein>
<accession>A0ABN2E9Y4</accession>
<proteinExistence type="predicted"/>
<feature type="transmembrane region" description="Helical" evidence="1">
    <location>
        <begin position="134"/>
        <end position="154"/>
    </location>
</feature>
<evidence type="ECO:0008006" key="4">
    <source>
        <dbReference type="Google" id="ProtNLM"/>
    </source>
</evidence>
<sequence length="194" mass="20655">MRALRRWGEIALLVAGAVGLLVFGYCELGFNGALPQVDPRRHGLGTQAGSGLDGVWAVLLLITTSTVLLIAGLPTGRGRWSRGSMAAAIAQGLGGAVVAGWTLVVAEFSAAAYFTGTDDACTYPDCWPVDQQKWCFVVPGVLTGVVMIVMALLVNRVPWIVRSLVPAAVWVAGLLLQYWIWTTYLLPVFESPPG</sequence>
<evidence type="ECO:0000313" key="3">
    <source>
        <dbReference type="Proteomes" id="UP001500190"/>
    </source>
</evidence>
<organism evidence="2 3">
    <name type="scientific">Kribbella karoonensis</name>
    <dbReference type="NCBI Taxonomy" id="324851"/>
    <lineage>
        <taxon>Bacteria</taxon>
        <taxon>Bacillati</taxon>
        <taxon>Actinomycetota</taxon>
        <taxon>Actinomycetes</taxon>
        <taxon>Propionibacteriales</taxon>
        <taxon>Kribbellaceae</taxon>
        <taxon>Kribbella</taxon>
    </lineage>
</organism>
<feature type="transmembrane region" description="Helical" evidence="1">
    <location>
        <begin position="54"/>
        <end position="73"/>
    </location>
</feature>
<comment type="caution">
    <text evidence="2">The sequence shown here is derived from an EMBL/GenBank/DDBJ whole genome shotgun (WGS) entry which is preliminary data.</text>
</comment>
<evidence type="ECO:0000256" key="1">
    <source>
        <dbReference type="SAM" id="Phobius"/>
    </source>
</evidence>
<keyword evidence="3" id="KW-1185">Reference proteome</keyword>
<keyword evidence="1" id="KW-0472">Membrane</keyword>
<dbReference type="EMBL" id="BAAAND010000008">
    <property type="protein sequence ID" value="GAA1597606.1"/>
    <property type="molecule type" value="Genomic_DNA"/>
</dbReference>
<feature type="transmembrane region" description="Helical" evidence="1">
    <location>
        <begin position="161"/>
        <end position="181"/>
    </location>
</feature>
<gene>
    <name evidence="2" type="ORF">GCM10009742_51040</name>
</gene>
<feature type="transmembrane region" description="Helical" evidence="1">
    <location>
        <begin position="12"/>
        <end position="34"/>
    </location>
</feature>
<dbReference type="Proteomes" id="UP001500190">
    <property type="component" value="Unassembled WGS sequence"/>
</dbReference>
<keyword evidence="1" id="KW-1133">Transmembrane helix</keyword>
<reference evidence="2 3" key="1">
    <citation type="journal article" date="2019" name="Int. J. Syst. Evol. Microbiol.">
        <title>The Global Catalogue of Microorganisms (GCM) 10K type strain sequencing project: providing services to taxonomists for standard genome sequencing and annotation.</title>
        <authorList>
            <consortium name="The Broad Institute Genomics Platform"/>
            <consortium name="The Broad Institute Genome Sequencing Center for Infectious Disease"/>
            <person name="Wu L."/>
            <person name="Ma J."/>
        </authorList>
    </citation>
    <scope>NUCLEOTIDE SEQUENCE [LARGE SCALE GENOMIC DNA]</scope>
    <source>
        <strain evidence="2 3">JCM 14304</strain>
    </source>
</reference>
<evidence type="ECO:0000313" key="2">
    <source>
        <dbReference type="EMBL" id="GAA1597606.1"/>
    </source>
</evidence>
<keyword evidence="1" id="KW-0812">Transmembrane</keyword>
<feature type="transmembrane region" description="Helical" evidence="1">
    <location>
        <begin position="85"/>
        <end position="114"/>
    </location>
</feature>
<name>A0ABN2E9Y4_9ACTN</name>
<dbReference type="RefSeq" id="WP_344195623.1">
    <property type="nucleotide sequence ID" value="NZ_BAAAND010000008.1"/>
</dbReference>